<feature type="transmembrane region" description="Helical" evidence="5">
    <location>
        <begin position="47"/>
        <end position="74"/>
    </location>
</feature>
<comment type="subcellular location">
    <subcellularLocation>
        <location evidence="1">Membrane</location>
        <topology evidence="1">Multi-pass membrane protein</topology>
    </subcellularLocation>
</comment>
<gene>
    <name evidence="7" type="ORF">ATO3_04040</name>
</gene>
<keyword evidence="8" id="KW-1185">Reference proteome</keyword>
<protein>
    <recommendedName>
        <fullName evidence="6">RDD domain-containing protein</fullName>
    </recommendedName>
</protein>
<dbReference type="EMBL" id="AQQR01000001">
    <property type="protein sequence ID" value="OWU77820.1"/>
    <property type="molecule type" value="Genomic_DNA"/>
</dbReference>
<dbReference type="RefSeq" id="WP_088648488.1">
    <property type="nucleotide sequence ID" value="NZ_AQQR01000001.1"/>
</dbReference>
<accession>A0A225NU63</accession>
<dbReference type="Proteomes" id="UP000215377">
    <property type="component" value="Unassembled WGS sequence"/>
</dbReference>
<dbReference type="InterPro" id="IPR010432">
    <property type="entry name" value="RDD"/>
</dbReference>
<sequence>MHFPDPETQPDFYTGVPSKRLVAWFIDTVLIAGLVLIALPFTAFTGLFFLPFLFLALSMAYRFVTIAGSSATWGMRFAGIELRDQSGARLDTTAAFLHCLGYIVSVSVPILQLASIVMMLASSRGQGLTDSLLGTTALNRRAHF</sequence>
<dbReference type="GO" id="GO:0016020">
    <property type="term" value="C:membrane"/>
    <property type="evidence" value="ECO:0007669"/>
    <property type="project" value="UniProtKB-SubCell"/>
</dbReference>
<proteinExistence type="predicted"/>
<dbReference type="OrthoDB" id="7270324at2"/>
<feature type="transmembrane region" description="Helical" evidence="5">
    <location>
        <begin position="21"/>
        <end position="41"/>
    </location>
</feature>
<evidence type="ECO:0000256" key="4">
    <source>
        <dbReference type="ARBA" id="ARBA00023136"/>
    </source>
</evidence>
<evidence type="ECO:0000256" key="5">
    <source>
        <dbReference type="SAM" id="Phobius"/>
    </source>
</evidence>
<evidence type="ECO:0000256" key="3">
    <source>
        <dbReference type="ARBA" id="ARBA00022989"/>
    </source>
</evidence>
<keyword evidence="3 5" id="KW-1133">Transmembrane helix</keyword>
<name>A0A225NU63_9RHOB</name>
<organism evidence="7 8">
    <name type="scientific">Marinibacterium profundimaris</name>
    <dbReference type="NCBI Taxonomy" id="1679460"/>
    <lineage>
        <taxon>Bacteria</taxon>
        <taxon>Pseudomonadati</taxon>
        <taxon>Pseudomonadota</taxon>
        <taxon>Alphaproteobacteria</taxon>
        <taxon>Rhodobacterales</taxon>
        <taxon>Paracoccaceae</taxon>
        <taxon>Marinibacterium</taxon>
    </lineage>
</organism>
<comment type="caution">
    <text evidence="7">The sequence shown here is derived from an EMBL/GenBank/DDBJ whole genome shotgun (WGS) entry which is preliminary data.</text>
</comment>
<evidence type="ECO:0000259" key="6">
    <source>
        <dbReference type="Pfam" id="PF06271"/>
    </source>
</evidence>
<evidence type="ECO:0000256" key="1">
    <source>
        <dbReference type="ARBA" id="ARBA00004141"/>
    </source>
</evidence>
<evidence type="ECO:0000313" key="7">
    <source>
        <dbReference type="EMBL" id="OWU77820.1"/>
    </source>
</evidence>
<keyword evidence="2 5" id="KW-0812">Transmembrane</keyword>
<dbReference type="Pfam" id="PF06271">
    <property type="entry name" value="RDD"/>
    <property type="match status" value="1"/>
</dbReference>
<keyword evidence="4 5" id="KW-0472">Membrane</keyword>
<feature type="domain" description="RDD" evidence="6">
    <location>
        <begin position="17"/>
        <end position="133"/>
    </location>
</feature>
<feature type="transmembrane region" description="Helical" evidence="5">
    <location>
        <begin position="95"/>
        <end position="121"/>
    </location>
</feature>
<reference evidence="7 8" key="1">
    <citation type="submission" date="2013-04" db="EMBL/GenBank/DDBJ databases">
        <title>Oceanicola sp. 22II1-22F33 Genome Sequencing.</title>
        <authorList>
            <person name="Lai Q."/>
            <person name="Li G."/>
            <person name="Shao Z."/>
        </authorList>
    </citation>
    <scope>NUCLEOTIDE SEQUENCE [LARGE SCALE GENOMIC DNA]</scope>
    <source>
        <strain evidence="7 8">22II1-22F33</strain>
    </source>
</reference>
<evidence type="ECO:0000256" key="2">
    <source>
        <dbReference type="ARBA" id="ARBA00022692"/>
    </source>
</evidence>
<dbReference type="AlphaFoldDB" id="A0A225NU63"/>
<evidence type="ECO:0000313" key="8">
    <source>
        <dbReference type="Proteomes" id="UP000215377"/>
    </source>
</evidence>